<dbReference type="AlphaFoldDB" id="A0A8J4TBU8"/>
<protein>
    <submittedName>
        <fullName evidence="2">Uncharacterized protein</fullName>
    </submittedName>
</protein>
<gene>
    <name evidence="2" type="ORF">PHET_09009</name>
</gene>
<feature type="region of interest" description="Disordered" evidence="1">
    <location>
        <begin position="1"/>
        <end position="56"/>
    </location>
</feature>
<accession>A0A8J4TBU8</accession>
<feature type="compositionally biased region" description="Polar residues" evidence="1">
    <location>
        <begin position="1"/>
        <end position="15"/>
    </location>
</feature>
<evidence type="ECO:0000313" key="2">
    <source>
        <dbReference type="EMBL" id="KAF5398112.1"/>
    </source>
</evidence>
<reference evidence="2" key="1">
    <citation type="submission" date="2019-05" db="EMBL/GenBank/DDBJ databases">
        <title>Annotation for the trematode Paragonimus heterotremus.</title>
        <authorList>
            <person name="Choi Y.-J."/>
        </authorList>
    </citation>
    <scope>NUCLEOTIDE SEQUENCE</scope>
    <source>
        <strain evidence="2">LC</strain>
    </source>
</reference>
<proteinExistence type="predicted"/>
<organism evidence="2 3">
    <name type="scientific">Paragonimus heterotremus</name>
    <dbReference type="NCBI Taxonomy" id="100268"/>
    <lineage>
        <taxon>Eukaryota</taxon>
        <taxon>Metazoa</taxon>
        <taxon>Spiralia</taxon>
        <taxon>Lophotrochozoa</taxon>
        <taxon>Platyhelminthes</taxon>
        <taxon>Trematoda</taxon>
        <taxon>Digenea</taxon>
        <taxon>Plagiorchiida</taxon>
        <taxon>Troglotremata</taxon>
        <taxon>Troglotrematidae</taxon>
        <taxon>Paragonimus</taxon>
    </lineage>
</organism>
<comment type="caution">
    <text evidence="2">The sequence shown here is derived from an EMBL/GenBank/DDBJ whole genome shotgun (WGS) entry which is preliminary data.</text>
</comment>
<dbReference type="Proteomes" id="UP000748531">
    <property type="component" value="Unassembled WGS sequence"/>
</dbReference>
<keyword evidence="3" id="KW-1185">Reference proteome</keyword>
<evidence type="ECO:0000256" key="1">
    <source>
        <dbReference type="SAM" id="MobiDB-lite"/>
    </source>
</evidence>
<name>A0A8J4TBU8_9TREM</name>
<sequence>MLKFKSSSGYPSPTRSGDAISKKTSLIINDGRRGRSTSSPPEDGKSKEPPLPVDIGLDVRTDEYSMTLFMVEVKLLSDEETPLQIELTYLHLRMGS</sequence>
<evidence type="ECO:0000313" key="3">
    <source>
        <dbReference type="Proteomes" id="UP000748531"/>
    </source>
</evidence>
<dbReference type="EMBL" id="LUCH01005398">
    <property type="protein sequence ID" value="KAF5398112.1"/>
    <property type="molecule type" value="Genomic_DNA"/>
</dbReference>
<dbReference type="OrthoDB" id="10298327at2759"/>